<feature type="binding site" evidence="15 16">
    <location>
        <position position="129"/>
    </location>
    <ligand>
        <name>S-adenosyl-L-methionine</name>
        <dbReference type="ChEBI" id="CHEBI:59789"/>
    </ligand>
</feature>
<keyword evidence="7 15" id="KW-0963">Cytoplasm</keyword>
<keyword evidence="20" id="KW-1185">Reference proteome</keyword>
<evidence type="ECO:0000256" key="10">
    <source>
        <dbReference type="ARBA" id="ARBA00022691"/>
    </source>
</evidence>
<feature type="binding site" evidence="15 16">
    <location>
        <begin position="149"/>
        <end position="154"/>
    </location>
    <ligand>
        <name>S-adenosyl-L-methionine</name>
        <dbReference type="ChEBI" id="CHEBI:59789"/>
    </ligand>
</feature>
<dbReference type="GO" id="GO:0005829">
    <property type="term" value="C:cytosol"/>
    <property type="evidence" value="ECO:0007669"/>
    <property type="project" value="TreeGrafter"/>
</dbReference>
<dbReference type="FunFam" id="3.40.1280.10:FF:000001">
    <property type="entry name" value="tRNA (guanine-N(1)-)-methyltransferase"/>
    <property type="match status" value="1"/>
</dbReference>
<dbReference type="Gene3D" id="3.40.1280.10">
    <property type="match status" value="1"/>
</dbReference>
<dbReference type="InterPro" id="IPR029028">
    <property type="entry name" value="Alpha/beta_knot_MTases"/>
</dbReference>
<evidence type="ECO:0000256" key="9">
    <source>
        <dbReference type="ARBA" id="ARBA00022679"/>
    </source>
</evidence>
<dbReference type="GO" id="GO:0002939">
    <property type="term" value="P:tRNA N1-guanine methylation"/>
    <property type="evidence" value="ECO:0007669"/>
    <property type="project" value="TreeGrafter"/>
</dbReference>
<dbReference type="InterPro" id="IPR029026">
    <property type="entry name" value="tRNA_m1G_MTases_N"/>
</dbReference>
<evidence type="ECO:0000256" key="2">
    <source>
        <dbReference type="ARBA" id="ARBA00004496"/>
    </source>
</evidence>
<dbReference type="SUPFAM" id="SSF75217">
    <property type="entry name" value="alpha/beta knot"/>
    <property type="match status" value="1"/>
</dbReference>
<dbReference type="GO" id="GO:0052906">
    <property type="term" value="F:tRNA (guanine(37)-N1)-methyltransferase activity"/>
    <property type="evidence" value="ECO:0007669"/>
    <property type="project" value="UniProtKB-UniRule"/>
</dbReference>
<dbReference type="PANTHER" id="PTHR46417:SF1">
    <property type="entry name" value="TRNA (GUANINE-N(1)-)-METHYLTRANSFERASE"/>
    <property type="match status" value="1"/>
</dbReference>
<comment type="function">
    <text evidence="1 15 17">Specifically methylates guanosine-37 in various tRNAs.</text>
</comment>
<evidence type="ECO:0000256" key="6">
    <source>
        <dbReference type="ARBA" id="ARBA00014679"/>
    </source>
</evidence>
<protein>
    <recommendedName>
        <fullName evidence="6 15">tRNA (guanine-N(1)-)-methyltransferase</fullName>
        <ecNumber evidence="5 15">2.1.1.228</ecNumber>
    </recommendedName>
    <alternativeName>
        <fullName evidence="12 15">M1G-methyltransferase</fullName>
    </alternativeName>
    <alternativeName>
        <fullName evidence="13 15">tRNA [GM37] methyltransferase</fullName>
    </alternativeName>
</protein>
<dbReference type="NCBIfam" id="NF000648">
    <property type="entry name" value="PRK00026.1"/>
    <property type="match status" value="1"/>
</dbReference>
<keyword evidence="11 15" id="KW-0819">tRNA processing</keyword>
<evidence type="ECO:0000313" key="19">
    <source>
        <dbReference type="EMBL" id="MBB5191126.1"/>
    </source>
</evidence>
<dbReference type="Gene3D" id="1.10.1270.20">
    <property type="entry name" value="tRNA(m1g37)methyltransferase, domain 2"/>
    <property type="match status" value="1"/>
</dbReference>
<evidence type="ECO:0000313" key="20">
    <source>
        <dbReference type="Proteomes" id="UP000543030"/>
    </source>
</evidence>
<dbReference type="Proteomes" id="UP000543030">
    <property type="component" value="Unassembled WGS sequence"/>
</dbReference>
<evidence type="ECO:0000256" key="16">
    <source>
        <dbReference type="PIRSR" id="PIRSR000386-1"/>
    </source>
</evidence>
<evidence type="ECO:0000256" key="4">
    <source>
        <dbReference type="ARBA" id="ARBA00011738"/>
    </source>
</evidence>
<evidence type="ECO:0000256" key="5">
    <source>
        <dbReference type="ARBA" id="ARBA00012807"/>
    </source>
</evidence>
<sequence length="279" mass="31049">MTTEGTPQVNSAHMHFDAITLFPDMFEAITRFGITQRAVEQGIIDFVGWNPRDFTHDNYRRVDDRPYGGGPGMVMLPQPLEDAIDAARQRQAQLGITPKVVYLSPQGAPLTHERVLQLAAEPGLILLCGRYEGVDERVLQRQVDLEISVGDYVLSGGELPAMVLMDAVARHLPGVLNTAASAVEDSFVDGLLDCPHYTRPEEYRGMAVPEVLLSGNHANIRRWRLKQSLGRTWLRRPDLLQQRPLSKEETRLLADFKAEYAAQAGSLQSGEEGTSFVQE</sequence>
<dbReference type="FunFam" id="1.10.1270.20:FF:000001">
    <property type="entry name" value="tRNA (guanine-N(1)-)-methyltransferase"/>
    <property type="match status" value="1"/>
</dbReference>
<evidence type="ECO:0000256" key="11">
    <source>
        <dbReference type="ARBA" id="ARBA00022694"/>
    </source>
</evidence>
<evidence type="ECO:0000256" key="15">
    <source>
        <dbReference type="HAMAP-Rule" id="MF_00605"/>
    </source>
</evidence>
<keyword evidence="9 15" id="KW-0808">Transferase</keyword>
<organism evidence="19 20">
    <name type="scientific">Silvimonas terrae</name>
    <dbReference type="NCBI Taxonomy" id="300266"/>
    <lineage>
        <taxon>Bacteria</taxon>
        <taxon>Pseudomonadati</taxon>
        <taxon>Pseudomonadota</taxon>
        <taxon>Betaproteobacteria</taxon>
        <taxon>Neisseriales</taxon>
        <taxon>Chitinibacteraceae</taxon>
        <taxon>Silvimonas</taxon>
    </lineage>
</organism>
<accession>A0A840RFI0</accession>
<name>A0A840RFI0_9NEIS</name>
<evidence type="ECO:0000256" key="1">
    <source>
        <dbReference type="ARBA" id="ARBA00002634"/>
    </source>
</evidence>
<dbReference type="CDD" id="cd18080">
    <property type="entry name" value="TrmD-like"/>
    <property type="match status" value="1"/>
</dbReference>
<gene>
    <name evidence="15" type="primary">trmD</name>
    <name evidence="19" type="ORF">HNQ50_001849</name>
</gene>
<comment type="subcellular location">
    <subcellularLocation>
        <location evidence="2 15 17">Cytoplasm</location>
    </subcellularLocation>
</comment>
<evidence type="ECO:0000256" key="3">
    <source>
        <dbReference type="ARBA" id="ARBA00007630"/>
    </source>
</evidence>
<evidence type="ECO:0000256" key="17">
    <source>
        <dbReference type="RuleBase" id="RU003464"/>
    </source>
</evidence>
<dbReference type="EMBL" id="JACHHN010000003">
    <property type="protein sequence ID" value="MBB5191126.1"/>
    <property type="molecule type" value="Genomic_DNA"/>
</dbReference>
<evidence type="ECO:0000259" key="18">
    <source>
        <dbReference type="Pfam" id="PF01746"/>
    </source>
</evidence>
<evidence type="ECO:0000256" key="12">
    <source>
        <dbReference type="ARBA" id="ARBA00029736"/>
    </source>
</evidence>
<dbReference type="PANTHER" id="PTHR46417">
    <property type="entry name" value="TRNA (GUANINE-N(1)-)-METHYLTRANSFERASE"/>
    <property type="match status" value="1"/>
</dbReference>
<dbReference type="HAMAP" id="MF_00605">
    <property type="entry name" value="TrmD"/>
    <property type="match status" value="1"/>
</dbReference>
<evidence type="ECO:0000256" key="7">
    <source>
        <dbReference type="ARBA" id="ARBA00022490"/>
    </source>
</evidence>
<dbReference type="InterPro" id="IPR002649">
    <property type="entry name" value="tRNA_m1G_MeTrfase_TrmD"/>
</dbReference>
<evidence type="ECO:0000256" key="8">
    <source>
        <dbReference type="ARBA" id="ARBA00022603"/>
    </source>
</evidence>
<proteinExistence type="inferred from homology"/>
<comment type="similarity">
    <text evidence="3 15 17">Belongs to the RNA methyltransferase TrmD family.</text>
</comment>
<evidence type="ECO:0000256" key="14">
    <source>
        <dbReference type="ARBA" id="ARBA00047783"/>
    </source>
</evidence>
<dbReference type="PIRSF" id="PIRSF000386">
    <property type="entry name" value="tRNA_mtase"/>
    <property type="match status" value="1"/>
</dbReference>
<dbReference type="InterPro" id="IPR016009">
    <property type="entry name" value="tRNA_MeTrfase_TRMD/TRM10"/>
</dbReference>
<comment type="subunit">
    <text evidence="4 15 17">Homodimer.</text>
</comment>
<feature type="domain" description="tRNA methyltransferase TRMD/TRM10-type" evidence="18">
    <location>
        <begin position="14"/>
        <end position="242"/>
    </location>
</feature>
<dbReference type="InterPro" id="IPR023148">
    <property type="entry name" value="tRNA_m1G_MeTrfase_C_sf"/>
</dbReference>
<comment type="caution">
    <text evidence="19">The sequence shown here is derived from an EMBL/GenBank/DDBJ whole genome shotgun (WGS) entry which is preliminary data.</text>
</comment>
<dbReference type="NCBIfam" id="TIGR00088">
    <property type="entry name" value="trmD"/>
    <property type="match status" value="1"/>
</dbReference>
<reference evidence="19 20" key="1">
    <citation type="submission" date="2020-08" db="EMBL/GenBank/DDBJ databases">
        <title>Genomic Encyclopedia of Type Strains, Phase IV (KMG-IV): sequencing the most valuable type-strain genomes for metagenomic binning, comparative biology and taxonomic classification.</title>
        <authorList>
            <person name="Goeker M."/>
        </authorList>
    </citation>
    <scope>NUCLEOTIDE SEQUENCE [LARGE SCALE GENOMIC DNA]</scope>
    <source>
        <strain evidence="19 20">DSM 18233</strain>
    </source>
</reference>
<dbReference type="Pfam" id="PF01746">
    <property type="entry name" value="tRNA_m1G_MT"/>
    <property type="match status" value="1"/>
</dbReference>
<evidence type="ECO:0000256" key="13">
    <source>
        <dbReference type="ARBA" id="ARBA00033392"/>
    </source>
</evidence>
<dbReference type="EC" id="2.1.1.228" evidence="5 15"/>
<dbReference type="AlphaFoldDB" id="A0A840RFI0"/>
<comment type="catalytic activity">
    <reaction evidence="14 15 17">
        <text>guanosine(37) in tRNA + S-adenosyl-L-methionine = N(1)-methylguanosine(37) in tRNA + S-adenosyl-L-homocysteine + H(+)</text>
        <dbReference type="Rhea" id="RHEA:36899"/>
        <dbReference type="Rhea" id="RHEA-COMP:10145"/>
        <dbReference type="Rhea" id="RHEA-COMP:10147"/>
        <dbReference type="ChEBI" id="CHEBI:15378"/>
        <dbReference type="ChEBI" id="CHEBI:57856"/>
        <dbReference type="ChEBI" id="CHEBI:59789"/>
        <dbReference type="ChEBI" id="CHEBI:73542"/>
        <dbReference type="ChEBI" id="CHEBI:74269"/>
        <dbReference type="EC" id="2.1.1.228"/>
    </reaction>
</comment>
<keyword evidence="8 15" id="KW-0489">Methyltransferase</keyword>
<keyword evidence="10 15" id="KW-0949">S-adenosyl-L-methionine</keyword>